<keyword evidence="1" id="KW-0479">Metal-binding</keyword>
<comment type="caution">
    <text evidence="4">The sequence shown here is derived from an EMBL/GenBank/DDBJ whole genome shotgun (WGS) entry which is preliminary data.</text>
</comment>
<sequence length="336" mass="38142">MGAVERLMMEYSFVIADGTISSIAKPTVQPNNFEIKLSIIQIIWSSVQFFGLPDEDYNKHLANFLQICDIFKFNSVRDDVVRLRFFYSHYVILPRIGFSPYLSILDTESLYDAWGRFKNILRKCPHHELPVCRQERTNKRVASIHGVDAITAFSAQMATLTQVDNLGVALRNDLPIKSCGACGHMGHLSQNCKVGSQLAIHKDANFISHGGRSNFNPYANTYNPRWHSHPNFSRSNNQQQGPRGYHQPQQQQQAPQAKKSNLKDMFSNFITTANTQLQNQDASIQNLEVQVGQLVSIVPRRNQGQVPSDTEKNSREQVNAIIVRNERAIEKESPEE</sequence>
<dbReference type="AlphaFoldDB" id="A0AAW2SQB3"/>
<organism evidence="4">
    <name type="scientific">Sesamum latifolium</name>
    <dbReference type="NCBI Taxonomy" id="2727402"/>
    <lineage>
        <taxon>Eukaryota</taxon>
        <taxon>Viridiplantae</taxon>
        <taxon>Streptophyta</taxon>
        <taxon>Embryophyta</taxon>
        <taxon>Tracheophyta</taxon>
        <taxon>Spermatophyta</taxon>
        <taxon>Magnoliopsida</taxon>
        <taxon>eudicotyledons</taxon>
        <taxon>Gunneridae</taxon>
        <taxon>Pentapetalae</taxon>
        <taxon>asterids</taxon>
        <taxon>lamiids</taxon>
        <taxon>Lamiales</taxon>
        <taxon>Pedaliaceae</taxon>
        <taxon>Sesamum</taxon>
    </lineage>
</organism>
<name>A0AAW2SQB3_9LAMI</name>
<dbReference type="GO" id="GO:0003676">
    <property type="term" value="F:nucleic acid binding"/>
    <property type="evidence" value="ECO:0007669"/>
    <property type="project" value="InterPro"/>
</dbReference>
<feature type="compositionally biased region" description="Low complexity" evidence="2">
    <location>
        <begin position="238"/>
        <end position="256"/>
    </location>
</feature>
<dbReference type="InterPro" id="IPR001878">
    <property type="entry name" value="Znf_CCHC"/>
</dbReference>
<reference evidence="4" key="2">
    <citation type="journal article" date="2024" name="Plant">
        <title>Genomic evolution and insights into agronomic trait innovations of Sesamum species.</title>
        <authorList>
            <person name="Miao H."/>
            <person name="Wang L."/>
            <person name="Qu L."/>
            <person name="Liu H."/>
            <person name="Sun Y."/>
            <person name="Le M."/>
            <person name="Wang Q."/>
            <person name="Wei S."/>
            <person name="Zheng Y."/>
            <person name="Lin W."/>
            <person name="Duan Y."/>
            <person name="Cao H."/>
            <person name="Xiong S."/>
            <person name="Wang X."/>
            <person name="Wei L."/>
            <person name="Li C."/>
            <person name="Ma Q."/>
            <person name="Ju M."/>
            <person name="Zhao R."/>
            <person name="Li G."/>
            <person name="Mu C."/>
            <person name="Tian Q."/>
            <person name="Mei H."/>
            <person name="Zhang T."/>
            <person name="Gao T."/>
            <person name="Zhang H."/>
        </authorList>
    </citation>
    <scope>NUCLEOTIDE SEQUENCE</scope>
    <source>
        <strain evidence="4">KEN1</strain>
    </source>
</reference>
<protein>
    <recommendedName>
        <fullName evidence="3">CCHC-type domain-containing protein</fullName>
    </recommendedName>
</protein>
<dbReference type="EMBL" id="JACGWN010000016">
    <property type="protein sequence ID" value="KAL0394619.1"/>
    <property type="molecule type" value="Genomic_DNA"/>
</dbReference>
<accession>A0AAW2SQB3</accession>
<keyword evidence="1" id="KW-0863">Zinc-finger</keyword>
<proteinExistence type="predicted"/>
<feature type="region of interest" description="Disordered" evidence="2">
    <location>
        <begin position="219"/>
        <end position="259"/>
    </location>
</feature>
<evidence type="ECO:0000313" key="4">
    <source>
        <dbReference type="EMBL" id="KAL0394619.1"/>
    </source>
</evidence>
<gene>
    <name evidence="4" type="ORF">Slati_4428100</name>
</gene>
<feature type="domain" description="CCHC-type" evidence="3">
    <location>
        <begin position="179"/>
        <end position="193"/>
    </location>
</feature>
<evidence type="ECO:0000256" key="2">
    <source>
        <dbReference type="SAM" id="MobiDB-lite"/>
    </source>
</evidence>
<keyword evidence="1" id="KW-0862">Zinc</keyword>
<evidence type="ECO:0000259" key="3">
    <source>
        <dbReference type="PROSITE" id="PS50158"/>
    </source>
</evidence>
<evidence type="ECO:0000256" key="1">
    <source>
        <dbReference type="PROSITE-ProRule" id="PRU00047"/>
    </source>
</evidence>
<dbReference type="GO" id="GO:0008270">
    <property type="term" value="F:zinc ion binding"/>
    <property type="evidence" value="ECO:0007669"/>
    <property type="project" value="UniProtKB-KW"/>
</dbReference>
<reference evidence="4" key="1">
    <citation type="submission" date="2020-06" db="EMBL/GenBank/DDBJ databases">
        <authorList>
            <person name="Li T."/>
            <person name="Hu X."/>
            <person name="Zhang T."/>
            <person name="Song X."/>
            <person name="Zhang H."/>
            <person name="Dai N."/>
            <person name="Sheng W."/>
            <person name="Hou X."/>
            <person name="Wei L."/>
        </authorList>
    </citation>
    <scope>NUCLEOTIDE SEQUENCE</scope>
    <source>
        <strain evidence="4">KEN1</strain>
        <tissue evidence="4">Leaf</tissue>
    </source>
</reference>
<dbReference type="PROSITE" id="PS50158">
    <property type="entry name" value="ZF_CCHC"/>
    <property type="match status" value="1"/>
</dbReference>